<evidence type="ECO:0000256" key="4">
    <source>
        <dbReference type="ARBA" id="ARBA00022989"/>
    </source>
</evidence>
<evidence type="ECO:0000259" key="7">
    <source>
        <dbReference type="Pfam" id="PF02683"/>
    </source>
</evidence>
<dbReference type="PANTHER" id="PTHR32234:SF0">
    <property type="entry name" value="THIOL:DISULFIDE INTERCHANGE PROTEIN DSBD"/>
    <property type="match status" value="1"/>
</dbReference>
<evidence type="ECO:0000256" key="6">
    <source>
        <dbReference type="SAM" id="Phobius"/>
    </source>
</evidence>
<dbReference type="Gene3D" id="3.40.30.10">
    <property type="entry name" value="Glutaredoxin"/>
    <property type="match status" value="1"/>
</dbReference>
<evidence type="ECO:0000256" key="5">
    <source>
        <dbReference type="ARBA" id="ARBA00023136"/>
    </source>
</evidence>
<evidence type="ECO:0000313" key="10">
    <source>
        <dbReference type="Proteomes" id="UP000319499"/>
    </source>
</evidence>
<dbReference type="GO" id="GO:0015035">
    <property type="term" value="F:protein-disulfide reductase activity"/>
    <property type="evidence" value="ECO:0007669"/>
    <property type="project" value="TreeGrafter"/>
</dbReference>
<dbReference type="InterPro" id="IPR036249">
    <property type="entry name" value="Thioredoxin-like_sf"/>
</dbReference>
<dbReference type="InterPro" id="IPR028250">
    <property type="entry name" value="DsbDN"/>
</dbReference>
<dbReference type="GO" id="GO:0045454">
    <property type="term" value="P:cell redox homeostasis"/>
    <property type="evidence" value="ECO:0007669"/>
    <property type="project" value="TreeGrafter"/>
</dbReference>
<dbReference type="RefSeq" id="WP_146292315.1">
    <property type="nucleotide sequence ID" value="NZ_SELH01000017.1"/>
</dbReference>
<organism evidence="9 10">
    <name type="scientific">Apibacter muscae</name>
    <dbReference type="NCBI Taxonomy" id="2509004"/>
    <lineage>
        <taxon>Bacteria</taxon>
        <taxon>Pseudomonadati</taxon>
        <taxon>Bacteroidota</taxon>
        <taxon>Flavobacteriia</taxon>
        <taxon>Flavobacteriales</taxon>
        <taxon>Weeksellaceae</taxon>
        <taxon>Apibacter</taxon>
    </lineage>
</organism>
<dbReference type="PANTHER" id="PTHR32234">
    <property type="entry name" value="THIOL:DISULFIDE INTERCHANGE PROTEIN DSBD"/>
    <property type="match status" value="1"/>
</dbReference>
<feature type="transmembrane region" description="Helical" evidence="6">
    <location>
        <begin position="307"/>
        <end position="328"/>
    </location>
</feature>
<evidence type="ECO:0000256" key="3">
    <source>
        <dbReference type="ARBA" id="ARBA00022748"/>
    </source>
</evidence>
<feature type="transmembrane region" description="Helical" evidence="6">
    <location>
        <begin position="455"/>
        <end position="472"/>
    </location>
</feature>
<keyword evidence="5 6" id="KW-0472">Membrane</keyword>
<feature type="domain" description="Thiol:disulfide interchange protein DsbD N-terminal" evidence="8">
    <location>
        <begin position="36"/>
        <end position="144"/>
    </location>
</feature>
<keyword evidence="10" id="KW-1185">Reference proteome</keyword>
<dbReference type="AlphaFoldDB" id="A0A563DF59"/>
<evidence type="ECO:0000256" key="2">
    <source>
        <dbReference type="ARBA" id="ARBA00022692"/>
    </source>
</evidence>
<dbReference type="Pfam" id="PF11412">
    <property type="entry name" value="DsbD_N"/>
    <property type="match status" value="1"/>
</dbReference>
<dbReference type="OrthoDB" id="9811036at2"/>
<feature type="transmembrane region" description="Helical" evidence="6">
    <location>
        <begin position="228"/>
        <end position="252"/>
    </location>
</feature>
<dbReference type="EMBL" id="SELH01000017">
    <property type="protein sequence ID" value="TWP28709.1"/>
    <property type="molecule type" value="Genomic_DNA"/>
</dbReference>
<reference evidence="9 10" key="1">
    <citation type="submission" date="2019-02" db="EMBL/GenBank/DDBJ databases">
        <title>Apibacter muscae sp. nov.: a novel member of the house fly microbiota.</title>
        <authorList>
            <person name="Park R."/>
        </authorList>
    </citation>
    <scope>NUCLEOTIDE SEQUENCE [LARGE SCALE GENOMIC DNA]</scope>
    <source>
        <strain evidence="9 10">AL1</strain>
    </source>
</reference>
<evidence type="ECO:0000313" key="9">
    <source>
        <dbReference type="EMBL" id="TWP28709.1"/>
    </source>
</evidence>
<dbReference type="GO" id="GO:0017004">
    <property type="term" value="P:cytochrome complex assembly"/>
    <property type="evidence" value="ECO:0007669"/>
    <property type="project" value="UniProtKB-KW"/>
</dbReference>
<comment type="subcellular location">
    <subcellularLocation>
        <location evidence="1">Membrane</location>
        <topology evidence="1">Multi-pass membrane protein</topology>
    </subcellularLocation>
</comment>
<dbReference type="SUPFAM" id="SSF52833">
    <property type="entry name" value="Thioredoxin-like"/>
    <property type="match status" value="1"/>
</dbReference>
<dbReference type="GO" id="GO:0016020">
    <property type="term" value="C:membrane"/>
    <property type="evidence" value="ECO:0007669"/>
    <property type="project" value="UniProtKB-SubCell"/>
</dbReference>
<evidence type="ECO:0000256" key="1">
    <source>
        <dbReference type="ARBA" id="ARBA00004141"/>
    </source>
</evidence>
<keyword evidence="3" id="KW-0201">Cytochrome c-type biogenesis</keyword>
<evidence type="ECO:0000259" key="8">
    <source>
        <dbReference type="Pfam" id="PF11412"/>
    </source>
</evidence>
<dbReference type="Pfam" id="PF02683">
    <property type="entry name" value="DsbD_TM"/>
    <property type="match status" value="1"/>
</dbReference>
<feature type="transmembrane region" description="Helical" evidence="6">
    <location>
        <begin position="349"/>
        <end position="375"/>
    </location>
</feature>
<dbReference type="Pfam" id="PF13899">
    <property type="entry name" value="Thioredoxin_7"/>
    <property type="match status" value="1"/>
</dbReference>
<feature type="transmembrane region" description="Helical" evidence="6">
    <location>
        <begin position="387"/>
        <end position="410"/>
    </location>
</feature>
<gene>
    <name evidence="9" type="ORF">ETU09_05160</name>
</gene>
<proteinExistence type="predicted"/>
<feature type="domain" description="Cytochrome C biogenesis protein transmembrane" evidence="7">
    <location>
        <begin position="230"/>
        <end position="440"/>
    </location>
</feature>
<accession>A0A563DF59</accession>
<dbReference type="InterPro" id="IPR003834">
    <property type="entry name" value="Cyt_c_assmbl_TM_dom"/>
</dbReference>
<protein>
    <submittedName>
        <fullName evidence="9">DUF255 domain-containing protein</fullName>
    </submittedName>
</protein>
<feature type="transmembrane region" description="Helical" evidence="6">
    <location>
        <begin position="492"/>
        <end position="509"/>
    </location>
</feature>
<keyword evidence="4 6" id="KW-1133">Transmembrane helix</keyword>
<name>A0A563DF59_9FLAO</name>
<dbReference type="Proteomes" id="UP000319499">
    <property type="component" value="Unassembled WGS sequence"/>
</dbReference>
<comment type="caution">
    <text evidence="9">The sequence shown here is derived from an EMBL/GenBank/DDBJ whole genome shotgun (WGS) entry which is preliminary data.</text>
</comment>
<keyword evidence="2 6" id="KW-0812">Transmembrane</keyword>
<feature type="transmembrane region" description="Helical" evidence="6">
    <location>
        <begin position="272"/>
        <end position="295"/>
    </location>
</feature>
<sequence>MKKILWIFILITGFIKAQIENPIHWKSEIKHLKDKEYVAIFTANIENHWHLYSADAEEGIVIPTTFTFIPNSNIKLIGKTQEVGQKIKEYSQAFKANIVYYKNKVEYHQKFEILKDIPLNLEADVDYQLCNDKICLSPDGESFILKIEPEKNLTVSKQSNNDINKIVSPSENIVKDTFNSKNNPEIEEVKIISNTSDSVNKNIIIANLDVDNPINKECGDKIIQNEGYLWIFIFGFLGGLIALLTPCVYPMIPLTISYFTKNSNKNGKRDALIYAFFILFIFIIFTLPFHLINGINSDIFNQISTNVWLNLAFFIVFIVFAFSFFGYYDITLPSWMANKSDRASESGGILGLFFMALTLVIVSFSCTGPVLGSILAQSIQNPTQLTMAFSGCGLAWALVFGGFALFPNLLKSMPKSGGWMNTIKVVLGFVELALAFKFLSKADLVAKTFLLKREIFIAIWIIIAFATALYLLGLIKFPHDSKKSKIGTSRKVWSCLFILIGIYLIPGLFPSQKPNLKLLSGLTPPLNVSIYKKDKEQGTLGLSIQHDYFEALKIAKEQNKPILVDFTGFGCENCRKMEEFVWSEADIWQILNNDVIIASLYVDDSESLPEEEQIVVQLKDGRNRKIKTIGNKWSVFQKENFNSNSQPFYVLVTPDNQILNYPVAGYMKKEDFKNFLHCGIQTFKNLKK</sequence>